<keyword evidence="3 7" id="KW-0540">Nuclease</keyword>
<evidence type="ECO:0000256" key="6">
    <source>
        <dbReference type="ARBA" id="ARBA00048124"/>
    </source>
</evidence>
<evidence type="ECO:0000259" key="8">
    <source>
        <dbReference type="Pfam" id="PF08652"/>
    </source>
</evidence>
<dbReference type="eggNOG" id="KOG1982">
    <property type="taxonomic scope" value="Eukaryota"/>
</dbReference>
<dbReference type="HOGENOM" id="CLU_024877_4_1_1"/>
<evidence type="ECO:0000256" key="1">
    <source>
        <dbReference type="ARBA" id="ARBA00001968"/>
    </source>
</evidence>
<dbReference type="Proteomes" id="UP000000709">
    <property type="component" value="Unassembled WGS sequence"/>
</dbReference>
<dbReference type="EMBL" id="GL996504">
    <property type="protein sequence ID" value="EGW30809.1"/>
    <property type="molecule type" value="Genomic_DNA"/>
</dbReference>
<comment type="catalytic activity">
    <reaction evidence="4">
        <text>a 5'-end (N(7)-methyl 5'-triphosphoguanosine)-ribonucleoside-ribonucleotide in mRNA + H2O = a (N(7)-methyl 5'-triphosphoguanosine)-nucleoside + a 5'-end phospho-ribonucleoside in mRNA + H(+)</text>
        <dbReference type="Rhea" id="RHEA:66928"/>
        <dbReference type="Rhea" id="RHEA-COMP:15692"/>
        <dbReference type="Rhea" id="RHEA-COMP:17313"/>
        <dbReference type="ChEBI" id="CHEBI:15377"/>
        <dbReference type="ChEBI" id="CHEBI:15378"/>
        <dbReference type="ChEBI" id="CHEBI:138282"/>
        <dbReference type="ChEBI" id="CHEBI:172876"/>
        <dbReference type="ChEBI" id="CHEBI:172877"/>
    </reaction>
    <physiologicalReaction direction="left-to-right" evidence="4">
        <dbReference type="Rhea" id="RHEA:66929"/>
    </physiologicalReaction>
</comment>
<dbReference type="AlphaFoldDB" id="G3AT46"/>
<dbReference type="STRING" id="619300.G3AT46"/>
<evidence type="ECO:0000313" key="10">
    <source>
        <dbReference type="Proteomes" id="UP000000709"/>
    </source>
</evidence>
<evidence type="ECO:0000256" key="2">
    <source>
        <dbReference type="ARBA" id="ARBA00006562"/>
    </source>
</evidence>
<dbReference type="OMA" id="VVTWRGH"/>
<evidence type="ECO:0000256" key="3">
    <source>
        <dbReference type="ARBA" id="ARBA00022722"/>
    </source>
</evidence>
<dbReference type="GO" id="GO:0071035">
    <property type="term" value="P:nuclear polyadenylation-dependent rRNA catabolic process"/>
    <property type="evidence" value="ECO:0007669"/>
    <property type="project" value="EnsemblFungi"/>
</dbReference>
<organism evidence="10">
    <name type="scientific">Spathaspora passalidarum (strain NRRL Y-27907 / 11-Y1)</name>
    <dbReference type="NCBI Taxonomy" id="619300"/>
    <lineage>
        <taxon>Eukaryota</taxon>
        <taxon>Fungi</taxon>
        <taxon>Dikarya</taxon>
        <taxon>Ascomycota</taxon>
        <taxon>Saccharomycotina</taxon>
        <taxon>Pichiomycetes</taxon>
        <taxon>Debaryomycetaceae</taxon>
        <taxon>Spathaspora</taxon>
    </lineage>
</organism>
<keyword evidence="7" id="KW-0547">Nucleotide-binding</keyword>
<dbReference type="InterPro" id="IPR013961">
    <property type="entry name" value="RAI1"/>
</dbReference>
<evidence type="ECO:0000256" key="7">
    <source>
        <dbReference type="RuleBase" id="RU367113"/>
    </source>
</evidence>
<proteinExistence type="inferred from homology"/>
<keyword evidence="10" id="KW-1185">Reference proteome</keyword>
<dbReference type="GO" id="GO:1990174">
    <property type="term" value="F:phosphodiesterase decapping endonuclease activity"/>
    <property type="evidence" value="ECO:0007669"/>
    <property type="project" value="EnsemblFungi"/>
</dbReference>
<dbReference type="EC" id="3.6.1.-" evidence="7"/>
<dbReference type="GO" id="GO:0031087">
    <property type="term" value="P:deadenylation-independent decapping of nuclear-transcribed mRNA"/>
    <property type="evidence" value="ECO:0007669"/>
    <property type="project" value="EnsemblFungi"/>
</dbReference>
<comment type="catalytic activity">
    <reaction evidence="6">
        <text>a 5'-end NAD(+)-phospho-ribonucleoside in mRNA + H2O = a 5'-end phospho-ribonucleoside in mRNA + NAD(+) + H(+)</text>
        <dbReference type="Rhea" id="RHEA:60880"/>
        <dbReference type="Rhea" id="RHEA-COMP:15692"/>
        <dbReference type="Rhea" id="RHEA-COMP:15698"/>
        <dbReference type="ChEBI" id="CHEBI:15377"/>
        <dbReference type="ChEBI" id="CHEBI:15378"/>
        <dbReference type="ChEBI" id="CHEBI:57540"/>
        <dbReference type="ChEBI" id="CHEBI:138282"/>
        <dbReference type="ChEBI" id="CHEBI:144029"/>
    </reaction>
    <physiologicalReaction direction="left-to-right" evidence="6">
        <dbReference type="Rhea" id="RHEA:60881"/>
    </physiologicalReaction>
</comment>
<dbReference type="InParanoid" id="G3AT46"/>
<dbReference type="GeneID" id="18874428"/>
<dbReference type="GO" id="GO:0030846">
    <property type="term" value="P:termination of RNA polymerase II transcription, poly(A)-coupled"/>
    <property type="evidence" value="ECO:0007669"/>
    <property type="project" value="EnsemblFungi"/>
</dbReference>
<evidence type="ECO:0000256" key="4">
    <source>
        <dbReference type="ARBA" id="ARBA00044676"/>
    </source>
</evidence>
<evidence type="ECO:0000313" key="9">
    <source>
        <dbReference type="EMBL" id="EGW30809.1"/>
    </source>
</evidence>
<dbReference type="GO" id="GO:0000166">
    <property type="term" value="F:nucleotide binding"/>
    <property type="evidence" value="ECO:0007669"/>
    <property type="project" value="UniProtKB-KW"/>
</dbReference>
<feature type="domain" description="RAI1-like" evidence="8">
    <location>
        <begin position="17"/>
        <end position="384"/>
    </location>
</feature>
<dbReference type="GO" id="GO:0110155">
    <property type="term" value="P:NAD-cap decapping"/>
    <property type="evidence" value="ECO:0007669"/>
    <property type="project" value="EnsemblFungi"/>
</dbReference>
<protein>
    <recommendedName>
        <fullName evidence="7">Decapping nuclease</fullName>
        <ecNumber evidence="7">3.6.1.-</ecNumber>
    </recommendedName>
</protein>
<keyword evidence="7" id="KW-0539">Nucleus</keyword>
<name>G3AT46_SPAPN</name>
<comment type="catalytic activity">
    <reaction evidence="5">
        <text>a 5'-end triphospho-ribonucleoside in mRNA + H2O = a 5'-end phospho-ribonucleoside in mRNA + diphosphate + H(+)</text>
        <dbReference type="Rhea" id="RHEA:78683"/>
        <dbReference type="Rhea" id="RHEA-COMP:15692"/>
        <dbReference type="Rhea" id="RHEA-COMP:17164"/>
        <dbReference type="ChEBI" id="CHEBI:15377"/>
        <dbReference type="ChEBI" id="CHEBI:15378"/>
        <dbReference type="ChEBI" id="CHEBI:33019"/>
        <dbReference type="ChEBI" id="CHEBI:138282"/>
        <dbReference type="ChEBI" id="CHEBI:167618"/>
    </reaction>
    <physiologicalReaction direction="left-to-right" evidence="5">
        <dbReference type="Rhea" id="RHEA:78684"/>
    </physiologicalReaction>
</comment>
<dbReference type="GO" id="GO:0034353">
    <property type="term" value="F:mRNA 5'-diphosphatase activity"/>
    <property type="evidence" value="ECO:0007669"/>
    <property type="project" value="EnsemblFungi"/>
</dbReference>
<dbReference type="GO" id="GO:0046872">
    <property type="term" value="F:metal ion binding"/>
    <property type="evidence" value="ECO:0007669"/>
    <property type="project" value="UniProtKB-KW"/>
</dbReference>
<dbReference type="GO" id="GO:0000448">
    <property type="term" value="P:cleavage in ITS2 between 5.8S rRNA and LSU-rRNA of tricistronic rRNA transcript (SSU-rRNA, 5.8S rRNA, LSU-rRNA)"/>
    <property type="evidence" value="ECO:0007669"/>
    <property type="project" value="EnsemblFungi"/>
</dbReference>
<dbReference type="FunCoup" id="G3AT46">
    <property type="interactions" value="645"/>
</dbReference>
<keyword evidence="7" id="KW-0378">Hydrolase</keyword>
<dbReference type="GO" id="GO:0003723">
    <property type="term" value="F:RNA binding"/>
    <property type="evidence" value="ECO:0007669"/>
    <property type="project" value="UniProtKB-KW"/>
</dbReference>
<comment type="cofactor">
    <cofactor evidence="1 7">
        <name>a divalent metal cation</name>
        <dbReference type="ChEBI" id="CHEBI:60240"/>
    </cofactor>
</comment>
<comment type="similarity">
    <text evidence="2 7">Belongs to the DXO/Dom3Z family.</text>
</comment>
<dbReference type="OrthoDB" id="5853397at2759"/>
<reference evidence="9 10" key="1">
    <citation type="journal article" date="2011" name="Proc. Natl. Acad. Sci. U.S.A.">
        <title>Comparative genomics of xylose-fermenting fungi for enhanced biofuel production.</title>
        <authorList>
            <person name="Wohlbach D.J."/>
            <person name="Kuo A."/>
            <person name="Sato T.K."/>
            <person name="Potts K.M."/>
            <person name="Salamov A.A."/>
            <person name="LaButti K.M."/>
            <person name="Sun H."/>
            <person name="Clum A."/>
            <person name="Pangilinan J.L."/>
            <person name="Lindquist E.A."/>
            <person name="Lucas S."/>
            <person name="Lapidus A."/>
            <person name="Jin M."/>
            <person name="Gunawan C."/>
            <person name="Balan V."/>
            <person name="Dale B.E."/>
            <person name="Jeffries T.W."/>
            <person name="Zinkel R."/>
            <person name="Barry K.W."/>
            <person name="Grigoriev I.V."/>
            <person name="Gasch A.P."/>
        </authorList>
    </citation>
    <scope>NUCLEOTIDE SEQUENCE [LARGE SCALE GENOMIC DNA]</scope>
    <source>
        <strain evidence="10">NRRL Y-27907 / 11-Y1</strain>
    </source>
</reference>
<dbReference type="GO" id="GO:0030234">
    <property type="term" value="F:enzyme regulator activity"/>
    <property type="evidence" value="ECO:0007669"/>
    <property type="project" value="EnsemblFungi"/>
</dbReference>
<accession>G3AT46</accession>
<dbReference type="PANTHER" id="PTHR12395:SF9">
    <property type="entry name" value="DECAPPING AND EXORIBONUCLEASE PROTEIN"/>
    <property type="match status" value="1"/>
</dbReference>
<dbReference type="KEGG" id="spaa:SPAPADRAFT_62675"/>
<dbReference type="InterPro" id="IPR039039">
    <property type="entry name" value="RAI1-like_fam"/>
</dbReference>
<sequence>MIKTLPLNSRAKTTTLKQPRELFSYARDIDGEYVYDDESVQSAISYYYLPDSAVDSRLDLQSGYSKFKKIPEEQNVADFTSYLTAIQKHEESSGEKVQGDIVTFRGVMTKILALPFNINEPFDLNIVPFDGQLFMNVDVNIETNRREQREAELRNNNPPDKYEYLKKCEFSGYKFETIATLPRPWADCSRSEIEKRPKKMVNNYEQHLSVIKTGIGNVKLVLAGEIDCVWDYLPDDNKHTLDHYVELKTSRIIETNGNVVTFEKKLFKTWCQCFLMGVRYIIYGFRDDDLCLRNVEVFKTDEVPLLIKNNPLTAESKNKVNCVGALKWYGAVLEWLNTEIDKNDTSKSYRLSYDPGSKSFSLLELMSDDNQRLRNGEILTKEFKKWREGLV</sequence>
<comment type="subcellular location">
    <subcellularLocation>
        <location evidence="7">Nucleus</location>
    </subcellularLocation>
</comment>
<evidence type="ECO:0000256" key="5">
    <source>
        <dbReference type="ARBA" id="ARBA00044692"/>
    </source>
</evidence>
<dbReference type="GO" id="GO:1904595">
    <property type="term" value="P:positive regulation of termination of RNA polymerase II transcription"/>
    <property type="evidence" value="ECO:0007669"/>
    <property type="project" value="EnsemblFungi"/>
</dbReference>
<comment type="function">
    <text evidence="7">Decapping enzyme for NAD-capped RNAs: specifically hydrolyzes the nicotinamide adenine dinucleotide (NAD) cap from a subset of RNAs by removing the entire NAD moiety from the 5'-end of an NAD-capped RNA.</text>
</comment>
<dbReference type="Pfam" id="PF08652">
    <property type="entry name" value="RAI1"/>
    <property type="match status" value="1"/>
</dbReference>
<dbReference type="GO" id="GO:0090730">
    <property type="term" value="C:Las1 complex"/>
    <property type="evidence" value="ECO:0007669"/>
    <property type="project" value="EnsemblFungi"/>
</dbReference>
<dbReference type="RefSeq" id="XP_007376842.1">
    <property type="nucleotide sequence ID" value="XM_007376780.1"/>
</dbReference>
<keyword evidence="7" id="KW-0694">RNA-binding</keyword>
<dbReference type="PANTHER" id="PTHR12395">
    <property type="entry name" value="DOM-3 RELATED"/>
    <property type="match status" value="1"/>
</dbReference>
<dbReference type="GO" id="GO:0110103">
    <property type="term" value="C:RNA polymerase II termination complex"/>
    <property type="evidence" value="ECO:0007669"/>
    <property type="project" value="EnsemblFungi"/>
</dbReference>
<keyword evidence="7" id="KW-0479">Metal-binding</keyword>
<gene>
    <name evidence="9" type="ORF">SPAPADRAFT_62675</name>
</gene>